<organism evidence="3 4">
    <name type="scientific">Haladaptatus pallidirubidus</name>
    <dbReference type="NCBI Taxonomy" id="1008152"/>
    <lineage>
        <taxon>Archaea</taxon>
        <taxon>Methanobacteriati</taxon>
        <taxon>Methanobacteriota</taxon>
        <taxon>Stenosarchaea group</taxon>
        <taxon>Halobacteria</taxon>
        <taxon>Halobacteriales</taxon>
        <taxon>Haladaptataceae</taxon>
        <taxon>Haladaptatus</taxon>
    </lineage>
</organism>
<dbReference type="RefSeq" id="WP_227777453.1">
    <property type="nucleotide sequence ID" value="NZ_BAABKX010000019.1"/>
</dbReference>
<reference evidence="3 4" key="1">
    <citation type="journal article" date="2019" name="Int. J. Syst. Evol. Microbiol.">
        <title>The Global Catalogue of Microorganisms (GCM) 10K type strain sequencing project: providing services to taxonomists for standard genome sequencing and annotation.</title>
        <authorList>
            <consortium name="The Broad Institute Genomics Platform"/>
            <consortium name="The Broad Institute Genome Sequencing Center for Infectious Disease"/>
            <person name="Wu L."/>
            <person name="Ma J."/>
        </authorList>
    </citation>
    <scope>NUCLEOTIDE SEQUENCE [LARGE SCALE GENOMIC DNA]</scope>
    <source>
        <strain evidence="3 4">JCM 17504</strain>
    </source>
</reference>
<dbReference type="SUPFAM" id="SSF53335">
    <property type="entry name" value="S-adenosyl-L-methionine-dependent methyltransferases"/>
    <property type="match status" value="1"/>
</dbReference>
<evidence type="ECO:0000313" key="3">
    <source>
        <dbReference type="EMBL" id="GAA5060630.1"/>
    </source>
</evidence>
<dbReference type="GeneID" id="68615585"/>
<keyword evidence="4" id="KW-1185">Reference proteome</keyword>
<feature type="region of interest" description="Disordered" evidence="1">
    <location>
        <begin position="1"/>
        <end position="20"/>
    </location>
</feature>
<evidence type="ECO:0000259" key="2">
    <source>
        <dbReference type="Pfam" id="PF08241"/>
    </source>
</evidence>
<dbReference type="Pfam" id="PF08241">
    <property type="entry name" value="Methyltransf_11"/>
    <property type="match status" value="1"/>
</dbReference>
<dbReference type="Gene3D" id="3.40.50.150">
    <property type="entry name" value="Vaccinia Virus protein VP39"/>
    <property type="match status" value="1"/>
</dbReference>
<comment type="caution">
    <text evidence="3">The sequence shown here is derived from an EMBL/GenBank/DDBJ whole genome shotgun (WGS) entry which is preliminary data.</text>
</comment>
<name>A0AAV3UPC2_9EURY</name>
<sequence>MSREALAHTGRRRISAEPVLEPDAEAPAPFADPRHLVVSALALNHVEDWERVFTKFARILRLGGFLVLSTCCLITGSS</sequence>
<proteinExistence type="predicted"/>
<dbReference type="GO" id="GO:0008757">
    <property type="term" value="F:S-adenosylmethionine-dependent methyltransferase activity"/>
    <property type="evidence" value="ECO:0007669"/>
    <property type="project" value="InterPro"/>
</dbReference>
<gene>
    <name evidence="3" type="ORF">GCM10025751_45960</name>
</gene>
<feature type="domain" description="Methyltransferase type 11" evidence="2">
    <location>
        <begin position="10"/>
        <end position="68"/>
    </location>
</feature>
<protein>
    <recommendedName>
        <fullName evidence="2">Methyltransferase type 11 domain-containing protein</fullName>
    </recommendedName>
</protein>
<dbReference type="InterPro" id="IPR013216">
    <property type="entry name" value="Methyltransf_11"/>
</dbReference>
<accession>A0AAV3UPC2</accession>
<dbReference type="InterPro" id="IPR029063">
    <property type="entry name" value="SAM-dependent_MTases_sf"/>
</dbReference>
<evidence type="ECO:0000313" key="4">
    <source>
        <dbReference type="Proteomes" id="UP001501729"/>
    </source>
</evidence>
<dbReference type="Proteomes" id="UP001501729">
    <property type="component" value="Unassembled WGS sequence"/>
</dbReference>
<evidence type="ECO:0000256" key="1">
    <source>
        <dbReference type="SAM" id="MobiDB-lite"/>
    </source>
</evidence>
<dbReference type="AlphaFoldDB" id="A0AAV3UPC2"/>
<dbReference type="EMBL" id="BAABKX010000019">
    <property type="protein sequence ID" value="GAA5060630.1"/>
    <property type="molecule type" value="Genomic_DNA"/>
</dbReference>